<evidence type="ECO:0008006" key="3">
    <source>
        <dbReference type="Google" id="ProtNLM"/>
    </source>
</evidence>
<dbReference type="Proteomes" id="UP000636004">
    <property type="component" value="Unassembled WGS sequence"/>
</dbReference>
<accession>A0A918R0I3</accession>
<gene>
    <name evidence="1" type="ORF">GCM10007028_18890</name>
</gene>
<dbReference type="EMBL" id="BMWZ01000004">
    <property type="protein sequence ID" value="GGZ81535.1"/>
    <property type="molecule type" value="Genomic_DNA"/>
</dbReference>
<protein>
    <recommendedName>
        <fullName evidence="3">DUF2851 family protein</fullName>
    </recommendedName>
</protein>
<name>A0A918R0I3_9FLAO</name>
<dbReference type="RefSeq" id="WP_189360546.1">
    <property type="nucleotide sequence ID" value="NZ_BMWZ01000004.1"/>
</dbReference>
<evidence type="ECO:0000313" key="2">
    <source>
        <dbReference type="Proteomes" id="UP000636004"/>
    </source>
</evidence>
<proteinExistence type="predicted"/>
<evidence type="ECO:0000313" key="1">
    <source>
        <dbReference type="EMBL" id="GGZ81535.1"/>
    </source>
</evidence>
<dbReference type="Pfam" id="PF11013">
    <property type="entry name" value="DUF2851"/>
    <property type="match status" value="1"/>
</dbReference>
<dbReference type="AlphaFoldDB" id="A0A918R0I3"/>
<comment type="caution">
    <text evidence="1">The sequence shown here is derived from an EMBL/GenBank/DDBJ whole genome shotgun (WGS) entry which is preliminary data.</text>
</comment>
<sequence>MRENFLHYVWKLKKFQINNLKTTAGAEVLISKVGEHNFNTGPDFFNAQLKIDGQLWAGNVEIHVKSSDWFLHNHERDKAYDNVILHVVWEHDIDVFRKDNTVIPTLQLKDFVLPKMIKKYKQLFSKERKWINCENEFASIDSFILSNWLERLYFERLESKSKLIEQLLAESKNDWERVLFIMLTKNFGLKVNGEAFFSLAKSFDFAIIRKLQRNQNQLEALLIGQANLLESPVEDGYYRNLVKEFRFMKQKFNLDNQQVLPIQFFRLRPLNFPTIRLSQLAGLYHQHQNLFSKIMALESIDDFYEVFKISTSTYWNTHYTFQKTSRKSSKKYLSKSFIDLILVNTIIPIRFLYNKQKGAHSDSSIIKLASQIKSEENHIIDAFNKLKKVSKTSMDSQALIQLKKAYCDKNNCLKCVVGNQLLSE</sequence>
<reference evidence="1" key="2">
    <citation type="submission" date="2020-09" db="EMBL/GenBank/DDBJ databases">
        <authorList>
            <person name="Sun Q."/>
            <person name="Kim S."/>
        </authorList>
    </citation>
    <scope>NUCLEOTIDE SEQUENCE</scope>
    <source>
        <strain evidence="1">KCTC 12710</strain>
    </source>
</reference>
<organism evidence="1 2">
    <name type="scientific">Algibacter mikhailovii</name>
    <dbReference type="NCBI Taxonomy" id="425498"/>
    <lineage>
        <taxon>Bacteria</taxon>
        <taxon>Pseudomonadati</taxon>
        <taxon>Bacteroidota</taxon>
        <taxon>Flavobacteriia</taxon>
        <taxon>Flavobacteriales</taxon>
        <taxon>Flavobacteriaceae</taxon>
        <taxon>Algibacter</taxon>
    </lineage>
</organism>
<dbReference type="InterPro" id="IPR021272">
    <property type="entry name" value="DUF2851"/>
</dbReference>
<keyword evidence="2" id="KW-1185">Reference proteome</keyword>
<reference evidence="1" key="1">
    <citation type="journal article" date="2014" name="Int. J. Syst. Evol. Microbiol.">
        <title>Complete genome sequence of Corynebacterium casei LMG S-19264T (=DSM 44701T), isolated from a smear-ripened cheese.</title>
        <authorList>
            <consortium name="US DOE Joint Genome Institute (JGI-PGF)"/>
            <person name="Walter F."/>
            <person name="Albersmeier A."/>
            <person name="Kalinowski J."/>
            <person name="Ruckert C."/>
        </authorList>
    </citation>
    <scope>NUCLEOTIDE SEQUENCE</scope>
    <source>
        <strain evidence="1">KCTC 12710</strain>
    </source>
</reference>